<evidence type="ECO:0000256" key="1">
    <source>
        <dbReference type="SAM" id="SignalP"/>
    </source>
</evidence>
<proteinExistence type="predicted"/>
<feature type="chain" id="PRO_5026648100" evidence="1">
    <location>
        <begin position="17"/>
        <end position="74"/>
    </location>
</feature>
<keyword evidence="1" id="KW-0732">Signal</keyword>
<dbReference type="AlphaFoldDB" id="A0A6M2DAU0"/>
<dbReference type="EMBL" id="GHWJ01010696">
    <property type="protein sequence ID" value="NOV43433.1"/>
    <property type="molecule type" value="Transcribed_RNA"/>
</dbReference>
<name>A0A6M2DAU0_RHIMP</name>
<sequence length="74" mass="8463">MFCFFFFFFSPGLILLSPVFLRNEQQIAQKRTGGKVVSHLCVSALAVTARTKDQSETSNFFICLHTHELSLCFR</sequence>
<feature type="signal peptide" evidence="1">
    <location>
        <begin position="1"/>
        <end position="16"/>
    </location>
</feature>
<organism evidence="2">
    <name type="scientific">Rhipicephalus microplus</name>
    <name type="common">Cattle tick</name>
    <name type="synonym">Boophilus microplus</name>
    <dbReference type="NCBI Taxonomy" id="6941"/>
    <lineage>
        <taxon>Eukaryota</taxon>
        <taxon>Metazoa</taxon>
        <taxon>Ecdysozoa</taxon>
        <taxon>Arthropoda</taxon>
        <taxon>Chelicerata</taxon>
        <taxon>Arachnida</taxon>
        <taxon>Acari</taxon>
        <taxon>Parasitiformes</taxon>
        <taxon>Ixodida</taxon>
        <taxon>Ixodoidea</taxon>
        <taxon>Ixodidae</taxon>
        <taxon>Rhipicephalinae</taxon>
        <taxon>Rhipicephalus</taxon>
        <taxon>Boophilus</taxon>
    </lineage>
</organism>
<accession>A0A6M2DAU0</accession>
<protein>
    <submittedName>
        <fullName evidence="2">Putative secreted protein</fullName>
    </submittedName>
</protein>
<reference evidence="2" key="1">
    <citation type="submission" date="2019-09" db="EMBL/GenBank/DDBJ databases">
        <title>Organ-specific transcriptomic study of the physiology of the cattle tick, Rhipicephalus microplus.</title>
        <authorList>
            <person name="Tirloni L."/>
            <person name="Braz G."/>
            <person name="Gandara A.C.P."/>
            <person name="Sabadin G.A."/>
            <person name="da Silva R.M."/>
            <person name="Guizzo M.G."/>
            <person name="Machado J.A."/>
            <person name="Costa E.P."/>
            <person name="Gomes H.F."/>
            <person name="Moraes J."/>
            <person name="Mota M.B.S."/>
            <person name="Mesquita R.D."/>
            <person name="Alvarenga P.H."/>
            <person name="Alves F."/>
            <person name="Seixas A."/>
            <person name="da Fonseca R.N."/>
            <person name="Fogaca A."/>
            <person name="Logullo C."/>
            <person name="Tanaka A."/>
            <person name="Daffre S."/>
            <person name="Termignoni C."/>
            <person name="Vaz I.S.Jr."/>
            <person name="Oliveira P.L."/>
            <person name="Ribeiro J.M."/>
        </authorList>
    </citation>
    <scope>NUCLEOTIDE SEQUENCE</scope>
    <source>
        <strain evidence="2">Porto Alegre</strain>
    </source>
</reference>
<evidence type="ECO:0000313" key="2">
    <source>
        <dbReference type="EMBL" id="NOV43433.1"/>
    </source>
</evidence>